<dbReference type="Proteomes" id="UP000053864">
    <property type="component" value="Unassembled WGS sequence"/>
</dbReference>
<accession>W2I6U3</accession>
<sequence length="166" mass="18662">MASNQPCAARCGLPHQPALIWTVCLTLEWKSGEKEGRKTQLVRRRRARQPMETVPGALTVRQENLIPPRCANLQRFIRRRRRLWCGCDTFGPSPTTLRLSLRRAGRYEPTGRCRSRGHHSCICSPASTPPASTVIFALYNSAQWPKKHAAGASRSMGTMSTTWGYI</sequence>
<feature type="non-terminal residue" evidence="1">
    <location>
        <position position="166"/>
    </location>
</feature>
<reference evidence="1" key="1">
    <citation type="submission" date="2013-11" db="EMBL/GenBank/DDBJ databases">
        <title>The Genome Sequence of Phytophthora parasitica CJ05E6.</title>
        <authorList>
            <consortium name="The Broad Institute Genomics Platform"/>
            <person name="Russ C."/>
            <person name="Tyler B."/>
            <person name="Panabieres F."/>
            <person name="Shan W."/>
            <person name="Tripathy S."/>
            <person name="Grunwald N."/>
            <person name="Machado M."/>
            <person name="Johnson C.S."/>
            <person name="Arredondo F."/>
            <person name="Hong C."/>
            <person name="Coffey M."/>
            <person name="Young S.K."/>
            <person name="Zeng Q."/>
            <person name="Gargeya S."/>
            <person name="Fitzgerald M."/>
            <person name="Abouelleil A."/>
            <person name="Alvarado L."/>
            <person name="Chapman S.B."/>
            <person name="Gainer-Dewar J."/>
            <person name="Goldberg J."/>
            <person name="Griggs A."/>
            <person name="Gujja S."/>
            <person name="Hansen M."/>
            <person name="Howarth C."/>
            <person name="Imamovic A."/>
            <person name="Ireland A."/>
            <person name="Larimer J."/>
            <person name="McCowan C."/>
            <person name="Murphy C."/>
            <person name="Pearson M."/>
            <person name="Poon T.W."/>
            <person name="Priest M."/>
            <person name="Roberts A."/>
            <person name="Saif S."/>
            <person name="Shea T."/>
            <person name="Sykes S."/>
            <person name="Wortman J."/>
            <person name="Nusbaum C."/>
            <person name="Birren B."/>
        </authorList>
    </citation>
    <scope>NUCLEOTIDE SEQUENCE [LARGE SCALE GENOMIC DNA]</scope>
    <source>
        <strain evidence="1">CJ05E6</strain>
    </source>
</reference>
<dbReference type="AlphaFoldDB" id="W2I6U3"/>
<organism evidence="1">
    <name type="scientific">Phytophthora nicotianae</name>
    <name type="common">Potato buckeye rot agent</name>
    <name type="synonym">Phytophthora parasitica</name>
    <dbReference type="NCBI Taxonomy" id="4792"/>
    <lineage>
        <taxon>Eukaryota</taxon>
        <taxon>Sar</taxon>
        <taxon>Stramenopiles</taxon>
        <taxon>Oomycota</taxon>
        <taxon>Peronosporomycetes</taxon>
        <taxon>Peronosporales</taxon>
        <taxon>Peronosporaceae</taxon>
        <taxon>Phytophthora</taxon>
    </lineage>
</organism>
<dbReference type="EMBL" id="KI675384">
    <property type="protein sequence ID" value="ETL29979.1"/>
    <property type="molecule type" value="Genomic_DNA"/>
</dbReference>
<dbReference type="EMBL" id="KI675384">
    <property type="protein sequence ID" value="ETL29978.1"/>
    <property type="molecule type" value="Genomic_DNA"/>
</dbReference>
<gene>
    <name evidence="1" type="ORF">L916_16975</name>
</gene>
<proteinExistence type="predicted"/>
<evidence type="ECO:0000313" key="1">
    <source>
        <dbReference type="EMBL" id="ETL29979.1"/>
    </source>
</evidence>
<name>W2I6U3_PHYNI</name>
<protein>
    <submittedName>
        <fullName evidence="1">Uncharacterized protein</fullName>
    </submittedName>
</protein>